<dbReference type="Gene3D" id="3.30.360.10">
    <property type="entry name" value="Dihydrodipicolinate Reductase, domain 2"/>
    <property type="match status" value="1"/>
</dbReference>
<keyword evidence="8 15" id="KW-0791">Threonine biosynthesis</keyword>
<dbReference type="UniPathway" id="UPA00051">
    <property type="reaction ID" value="UER00464"/>
</dbReference>
<dbReference type="GO" id="GO:0051287">
    <property type="term" value="F:NAD binding"/>
    <property type="evidence" value="ECO:0007669"/>
    <property type="project" value="InterPro"/>
</dbReference>
<feature type="binding site" evidence="15">
    <location>
        <begin position="184"/>
        <end position="185"/>
    </location>
    <ligand>
        <name>NADP(+)</name>
        <dbReference type="ChEBI" id="CHEBI:58349"/>
    </ligand>
</feature>
<dbReference type="EC" id="1.2.1.11" evidence="6 15"/>
<evidence type="ECO:0000256" key="4">
    <source>
        <dbReference type="ARBA" id="ARBA00010584"/>
    </source>
</evidence>
<dbReference type="Pfam" id="PF02774">
    <property type="entry name" value="Semialdhyde_dhC"/>
    <property type="match status" value="1"/>
</dbReference>
<evidence type="ECO:0000256" key="10">
    <source>
        <dbReference type="ARBA" id="ARBA00022915"/>
    </source>
</evidence>
<dbReference type="GO" id="GO:0050661">
    <property type="term" value="F:NADP binding"/>
    <property type="evidence" value="ECO:0007669"/>
    <property type="project" value="UniProtKB-UniRule"/>
</dbReference>
<comment type="function">
    <text evidence="15">Catalyzes the NADPH-dependent formation of L-aspartate-semialdehyde (L-ASA) by the reductive dephosphorylation of L-aspartyl-4-phosphate.</text>
</comment>
<comment type="pathway">
    <text evidence="1 15">Amino-acid biosynthesis; L-methionine biosynthesis via de novo pathway; L-homoserine from L-aspartate: step 2/3.</text>
</comment>
<reference evidence="18 19" key="1">
    <citation type="submission" date="2019-06" db="EMBL/GenBank/DDBJ databases">
        <title>Draft genome sequence of Miniimonas arenae KCTC 19750T isolated from sea sand.</title>
        <authorList>
            <person name="Park S.-J."/>
        </authorList>
    </citation>
    <scope>NUCLEOTIDE SEQUENCE [LARGE SCALE GENOMIC DNA]</scope>
    <source>
        <strain evidence="18 19">KCTC 19750</strain>
    </source>
</reference>
<protein>
    <recommendedName>
        <fullName evidence="6 15">Aspartate-semialdehyde dehydrogenase</fullName>
        <shortName evidence="15">ASA dehydrogenase</shortName>
        <shortName evidence="15">ASADH</shortName>
        <ecNumber evidence="6 15">1.2.1.11</ecNumber>
    </recommendedName>
    <alternativeName>
        <fullName evidence="15">Aspartate-beta-semialdehyde dehydrogenase</fullName>
    </alternativeName>
</protein>
<dbReference type="InterPro" id="IPR012280">
    <property type="entry name" value="Semialdhyde_DH_dimer_dom"/>
</dbReference>
<comment type="catalytic activity">
    <reaction evidence="14 15">
        <text>L-aspartate 4-semialdehyde + phosphate + NADP(+) = 4-phospho-L-aspartate + NADPH + H(+)</text>
        <dbReference type="Rhea" id="RHEA:24284"/>
        <dbReference type="ChEBI" id="CHEBI:15378"/>
        <dbReference type="ChEBI" id="CHEBI:43474"/>
        <dbReference type="ChEBI" id="CHEBI:57535"/>
        <dbReference type="ChEBI" id="CHEBI:57783"/>
        <dbReference type="ChEBI" id="CHEBI:58349"/>
        <dbReference type="ChEBI" id="CHEBI:537519"/>
        <dbReference type="EC" id="1.2.1.11"/>
    </reaction>
</comment>
<evidence type="ECO:0000256" key="15">
    <source>
        <dbReference type="HAMAP-Rule" id="MF_02121"/>
    </source>
</evidence>
<dbReference type="GO" id="GO:0009088">
    <property type="term" value="P:threonine biosynthetic process"/>
    <property type="evidence" value="ECO:0007669"/>
    <property type="project" value="UniProtKB-UniRule"/>
</dbReference>
<comment type="similarity">
    <text evidence="4 15">Belongs to the aspartate-semialdehyde dehydrogenase family.</text>
</comment>
<evidence type="ECO:0000256" key="12">
    <source>
        <dbReference type="ARBA" id="ARBA00023154"/>
    </source>
</evidence>
<keyword evidence="10 15" id="KW-0220">Diaminopimelate biosynthesis</keyword>
<dbReference type="InterPro" id="IPR012080">
    <property type="entry name" value="Asp_semialdehyde_DH"/>
</dbReference>
<feature type="binding site" evidence="15">
    <location>
        <position position="124"/>
    </location>
    <ligand>
        <name>phosphate</name>
        <dbReference type="ChEBI" id="CHEBI:43474"/>
    </ligand>
</feature>
<comment type="pathway">
    <text evidence="2 15">Amino-acid biosynthesis; L-lysine biosynthesis via DAP pathway; (S)-tetrahydrodipicolinate from L-aspartate: step 2/4.</text>
</comment>
<evidence type="ECO:0000256" key="5">
    <source>
        <dbReference type="ARBA" id="ARBA00011738"/>
    </source>
</evidence>
<feature type="binding site" evidence="15">
    <location>
        <begin position="33"/>
        <end position="36"/>
    </location>
    <ligand>
        <name>NADP(+)</name>
        <dbReference type="ChEBI" id="CHEBI:58349"/>
    </ligand>
</feature>
<dbReference type="CDD" id="cd02316">
    <property type="entry name" value="VcASADH2_like_N"/>
    <property type="match status" value="1"/>
</dbReference>
<evidence type="ECO:0000256" key="3">
    <source>
        <dbReference type="ARBA" id="ARBA00005097"/>
    </source>
</evidence>
<dbReference type="InterPro" id="IPR036291">
    <property type="entry name" value="NAD(P)-bd_dom_sf"/>
</dbReference>
<evidence type="ECO:0000256" key="9">
    <source>
        <dbReference type="ARBA" id="ARBA00022857"/>
    </source>
</evidence>
<evidence type="ECO:0000313" key="18">
    <source>
        <dbReference type="EMBL" id="TNU73464.1"/>
    </source>
</evidence>
<dbReference type="Pfam" id="PF01118">
    <property type="entry name" value="Semialdhyde_dh"/>
    <property type="match status" value="1"/>
</dbReference>
<feature type="domain" description="Semialdehyde dehydrogenase NAD-binding" evidence="17">
    <location>
        <begin position="26"/>
        <end position="144"/>
    </location>
</feature>
<dbReference type="GO" id="GO:0071266">
    <property type="term" value="P:'de novo' L-methionine biosynthetic process"/>
    <property type="evidence" value="ECO:0007669"/>
    <property type="project" value="UniProtKB-UniRule"/>
</dbReference>
<accession>A0A5C5BAC1</accession>
<dbReference type="PROSITE" id="PS01103">
    <property type="entry name" value="ASD"/>
    <property type="match status" value="1"/>
</dbReference>
<feature type="binding site" evidence="15">
    <location>
        <begin position="61"/>
        <end position="62"/>
    </location>
    <ligand>
        <name>NADP(+)</name>
        <dbReference type="ChEBI" id="CHEBI:58349"/>
    </ligand>
</feature>
<dbReference type="GO" id="GO:0004073">
    <property type="term" value="F:aspartate-semialdehyde dehydrogenase activity"/>
    <property type="evidence" value="ECO:0007669"/>
    <property type="project" value="UniProtKB-UniRule"/>
</dbReference>
<evidence type="ECO:0000256" key="6">
    <source>
        <dbReference type="ARBA" id="ARBA00013120"/>
    </source>
</evidence>
<keyword evidence="12 15" id="KW-0457">Lysine biosynthesis</keyword>
<evidence type="ECO:0000256" key="13">
    <source>
        <dbReference type="ARBA" id="ARBA00023167"/>
    </source>
</evidence>
<name>A0A5C5BAC1_9MICO</name>
<keyword evidence="7 15" id="KW-0028">Amino-acid biosynthesis</keyword>
<evidence type="ECO:0000256" key="1">
    <source>
        <dbReference type="ARBA" id="ARBA00005021"/>
    </source>
</evidence>
<evidence type="ECO:0000256" key="16">
    <source>
        <dbReference type="PIRSR" id="PIRSR000148-1"/>
    </source>
</evidence>
<dbReference type="GO" id="GO:0009097">
    <property type="term" value="P:isoleucine biosynthetic process"/>
    <property type="evidence" value="ECO:0007669"/>
    <property type="project" value="UniProtKB-UniRule"/>
</dbReference>
<dbReference type="GO" id="GO:0019877">
    <property type="term" value="P:diaminopimelate biosynthetic process"/>
    <property type="evidence" value="ECO:0007669"/>
    <property type="project" value="UniProtKB-UniRule"/>
</dbReference>
<evidence type="ECO:0000256" key="2">
    <source>
        <dbReference type="ARBA" id="ARBA00005076"/>
    </source>
</evidence>
<comment type="caution">
    <text evidence="15">Lacks conserved residue(s) required for the propagation of feature annotation.</text>
</comment>
<evidence type="ECO:0000259" key="17">
    <source>
        <dbReference type="SMART" id="SM00859"/>
    </source>
</evidence>
<dbReference type="HAMAP" id="MF_02121">
    <property type="entry name" value="ASADH"/>
    <property type="match status" value="1"/>
</dbReference>
<dbReference type="GO" id="GO:0009089">
    <property type="term" value="P:lysine biosynthetic process via diaminopimelate"/>
    <property type="evidence" value="ECO:0007669"/>
    <property type="project" value="UniProtKB-UniRule"/>
</dbReference>
<keyword evidence="19" id="KW-1185">Reference proteome</keyword>
<evidence type="ECO:0000256" key="7">
    <source>
        <dbReference type="ARBA" id="ARBA00022605"/>
    </source>
</evidence>
<keyword evidence="9 15" id="KW-0521">NADP</keyword>
<dbReference type="PIRSF" id="PIRSF000148">
    <property type="entry name" value="ASA_dh"/>
    <property type="match status" value="1"/>
</dbReference>
<keyword evidence="13 15" id="KW-0486">Methionine biosynthesis</keyword>
<evidence type="ECO:0000256" key="8">
    <source>
        <dbReference type="ARBA" id="ARBA00022697"/>
    </source>
</evidence>
<evidence type="ECO:0000313" key="19">
    <source>
        <dbReference type="Proteomes" id="UP000313849"/>
    </source>
</evidence>
<dbReference type="InterPro" id="IPR000534">
    <property type="entry name" value="Semialdehyde_DH_NAD-bd"/>
</dbReference>
<dbReference type="AlphaFoldDB" id="A0A5C5BAC1"/>
<sequence>MSEAQVATVAEQLAGQAAGERTTGLTVAVVGATGQVGAVMRHLLEERDLPVARVRYFSSARSAGRTLPWRDTEVVVEDAGAASVEDLRGIDIALFSAGGGTSLELAPRFAEAGAVVIDNSSAWRRDPDVPLVVSEVNPHAIVDRPKGIIANPNCTTMAIMPVLKPLDSEAGLERVVAATYQAVSGSGVAGVAELAGQVRAALASEVPVETLALDGSAVPLPEPVKYVAPIAFDVVPLAGSIVDDGSAETDEEQKLRHESRKILELPDLRVAGTCVRVPVFTGHSIAVHAEFAREISPERAHELLAQAPGVELADVPTPLRAAGNDPAYVGRIRRDQSAPEGRGLVLFVSNDNLRKGAALNAVQIAELVAAELLAGPATQAAAPALSPAG</sequence>
<dbReference type="NCBIfam" id="TIGR01296">
    <property type="entry name" value="asd_B"/>
    <property type="match status" value="1"/>
</dbReference>
<feature type="binding site" evidence="15">
    <location>
        <position position="276"/>
    </location>
    <ligand>
        <name>substrate</name>
    </ligand>
</feature>
<proteinExistence type="inferred from homology"/>
<organism evidence="18 19">
    <name type="scientific">Miniimonas arenae</name>
    <dbReference type="NCBI Taxonomy" id="676201"/>
    <lineage>
        <taxon>Bacteria</taxon>
        <taxon>Bacillati</taxon>
        <taxon>Actinomycetota</taxon>
        <taxon>Actinomycetes</taxon>
        <taxon>Micrococcales</taxon>
        <taxon>Beutenbergiaceae</taxon>
        <taxon>Miniimonas</taxon>
    </lineage>
</organism>
<comment type="subunit">
    <text evidence="5 15">Homodimer.</text>
</comment>
<feature type="active site" description="Proton acceptor" evidence="15 16">
    <location>
        <position position="283"/>
    </location>
</feature>
<feature type="binding site" evidence="15">
    <location>
        <position position="181"/>
    </location>
    <ligand>
        <name>substrate</name>
    </ligand>
</feature>
<comment type="pathway">
    <text evidence="3 15">Amino-acid biosynthesis; L-threonine biosynthesis; L-threonine from L-aspartate: step 2/5.</text>
</comment>
<dbReference type="UniPathway" id="UPA00034">
    <property type="reaction ID" value="UER00016"/>
</dbReference>
<feature type="binding site" evidence="15">
    <location>
        <position position="352"/>
    </location>
    <ligand>
        <name>NADP(+)</name>
        <dbReference type="ChEBI" id="CHEBI:58349"/>
    </ligand>
</feature>
<dbReference type="GO" id="GO:0046983">
    <property type="term" value="F:protein dimerization activity"/>
    <property type="evidence" value="ECO:0007669"/>
    <property type="project" value="InterPro"/>
</dbReference>
<feature type="active site" description="Acyl-thioester intermediate" evidence="15 16">
    <location>
        <position position="154"/>
    </location>
</feature>
<dbReference type="PANTHER" id="PTHR46278">
    <property type="entry name" value="DEHYDROGENASE, PUTATIVE-RELATED"/>
    <property type="match status" value="1"/>
</dbReference>
<dbReference type="NCBIfam" id="NF011456">
    <property type="entry name" value="PRK14874.1"/>
    <property type="match status" value="1"/>
</dbReference>
<dbReference type="InterPro" id="IPR005986">
    <property type="entry name" value="Asp_semialdehyde_DH_beta"/>
</dbReference>
<dbReference type="RefSeq" id="WP_139987311.1">
    <property type="nucleotide sequence ID" value="NZ_VENP01000045.1"/>
</dbReference>
<dbReference type="EMBL" id="VENP01000045">
    <property type="protein sequence ID" value="TNU73464.1"/>
    <property type="molecule type" value="Genomic_DNA"/>
</dbReference>
<dbReference type="SMART" id="SM00859">
    <property type="entry name" value="Semialdhyde_dh"/>
    <property type="match status" value="1"/>
</dbReference>
<dbReference type="SUPFAM" id="SSF51735">
    <property type="entry name" value="NAD(P)-binding Rossmann-fold domains"/>
    <property type="match status" value="1"/>
</dbReference>
<dbReference type="PANTHER" id="PTHR46278:SF2">
    <property type="entry name" value="ASPARTATE-SEMIALDEHYDE DEHYDROGENASE"/>
    <property type="match status" value="1"/>
</dbReference>
<evidence type="ECO:0000256" key="11">
    <source>
        <dbReference type="ARBA" id="ARBA00023002"/>
    </source>
</evidence>
<comment type="caution">
    <text evidence="18">The sequence shown here is derived from an EMBL/GenBank/DDBJ whole genome shotgun (WGS) entry which is preliminary data.</text>
</comment>
<gene>
    <name evidence="15" type="primary">asd</name>
    <name evidence="18" type="ORF">FH969_11340</name>
</gene>
<dbReference type="Gene3D" id="3.40.50.720">
    <property type="entry name" value="NAD(P)-binding Rossmann-like Domain"/>
    <property type="match status" value="1"/>
</dbReference>
<dbReference type="SUPFAM" id="SSF55347">
    <property type="entry name" value="Glyceraldehyde-3-phosphate dehydrogenase-like, C-terminal domain"/>
    <property type="match status" value="1"/>
</dbReference>
<dbReference type="OrthoDB" id="9805684at2"/>
<keyword evidence="11 15" id="KW-0560">Oxidoreductase</keyword>
<dbReference type="InterPro" id="IPR000319">
    <property type="entry name" value="Asp-semialdehyde_DH_CS"/>
</dbReference>
<dbReference type="CDD" id="cd18131">
    <property type="entry name" value="ASADH_C_bac_euk_like"/>
    <property type="match status" value="1"/>
</dbReference>
<dbReference type="UniPathway" id="UPA00050">
    <property type="reaction ID" value="UER00463"/>
</dbReference>
<evidence type="ECO:0000256" key="14">
    <source>
        <dbReference type="ARBA" id="ARBA00047891"/>
    </source>
</evidence>
<dbReference type="Proteomes" id="UP000313849">
    <property type="component" value="Unassembled WGS sequence"/>
</dbReference>